<dbReference type="SMART" id="SM00450">
    <property type="entry name" value="RHOD"/>
    <property type="match status" value="1"/>
</dbReference>
<dbReference type="Gene3D" id="3.40.250.10">
    <property type="entry name" value="Rhodanese-like domain"/>
    <property type="match status" value="1"/>
</dbReference>
<evidence type="ECO:0000259" key="1">
    <source>
        <dbReference type="PROSITE" id="PS50206"/>
    </source>
</evidence>
<organism evidence="2 4">
    <name type="scientific">Ralstonia insidiosa</name>
    <dbReference type="NCBI Taxonomy" id="190721"/>
    <lineage>
        <taxon>Bacteria</taxon>
        <taxon>Pseudomonadati</taxon>
        <taxon>Pseudomonadota</taxon>
        <taxon>Betaproteobacteria</taxon>
        <taxon>Burkholderiales</taxon>
        <taxon>Burkholderiaceae</taxon>
        <taxon>Ralstonia</taxon>
    </lineage>
</organism>
<accession>A0A191ZWZ0</accession>
<evidence type="ECO:0000313" key="2">
    <source>
        <dbReference type="EMBL" id="ANJ72685.1"/>
    </source>
</evidence>
<dbReference type="Pfam" id="PF00581">
    <property type="entry name" value="Rhodanese"/>
    <property type="match status" value="1"/>
</dbReference>
<dbReference type="InterPro" id="IPR036873">
    <property type="entry name" value="Rhodanese-like_dom_sf"/>
</dbReference>
<reference evidence="3 5" key="3">
    <citation type="submission" date="2020-04" db="EMBL/GenBank/DDBJ databases">
        <title>Ralstonia insidiosa genome sequencing and assembly.</title>
        <authorList>
            <person name="Martins R.C.R."/>
            <person name="Perdigao-Neto L.V."/>
            <person name="Levin A.S.S."/>
            <person name="Costa S.F."/>
        </authorList>
    </citation>
    <scope>NUCLEOTIDE SEQUENCE [LARGE SCALE GENOMIC DNA]</scope>
    <source>
        <strain evidence="3 5">5047</strain>
    </source>
</reference>
<dbReference type="EMBL" id="CP016022">
    <property type="protein sequence ID" value="ANJ72685.1"/>
    <property type="molecule type" value="Genomic_DNA"/>
</dbReference>
<feature type="domain" description="Rhodanese" evidence="1">
    <location>
        <begin position="41"/>
        <end position="144"/>
    </location>
</feature>
<name>A0A191ZWZ0_9RALS</name>
<dbReference type="EMBL" id="JABBZM010000010">
    <property type="protein sequence ID" value="NMV38659.1"/>
    <property type="molecule type" value="Genomic_DNA"/>
</dbReference>
<gene>
    <name evidence="2" type="ORF">A9Y76_09490</name>
    <name evidence="3" type="ORF">HGR00_12145</name>
</gene>
<reference evidence="2" key="1">
    <citation type="submission" date="2016-06" db="EMBL/GenBank/DDBJ databases">
        <authorList>
            <person name="Kjaerup R.B."/>
            <person name="Dalgaard T.S."/>
            <person name="Juul-Madsen H.R."/>
        </authorList>
    </citation>
    <scope>NUCLEOTIDE SEQUENCE [LARGE SCALE GENOMIC DNA]</scope>
    <source>
        <strain evidence="2">ATCC 49129</strain>
    </source>
</reference>
<sequence>MTATTLTRESLLEAASARREADQLQYFGALSPQEAAALLAADPQAHLVDVRTRAELDWVGTPDVAPDQFTHVEWNQYPGGVRNANFLSALEAAVPKDVPVLFLCRSAARSKHAAVAAAQAGYTLAMDVLEGFEGAKDSEGHRKTVEGWCFRGLPWHGA</sequence>
<dbReference type="Proteomes" id="UP000078572">
    <property type="component" value="Chromosome 1"/>
</dbReference>
<dbReference type="RefSeq" id="WP_064803784.1">
    <property type="nucleotide sequence ID" value="NZ_CP016022.1"/>
</dbReference>
<dbReference type="OrthoDB" id="9815890at2"/>
<protein>
    <submittedName>
        <fullName evidence="3">Rhodanese-like domain-containing protein</fullName>
    </submittedName>
    <submittedName>
        <fullName evidence="2">Sulfurtransferase</fullName>
    </submittedName>
</protein>
<keyword evidence="4" id="KW-1185">Reference proteome</keyword>
<dbReference type="SUPFAM" id="SSF52821">
    <property type="entry name" value="Rhodanese/Cell cycle control phosphatase"/>
    <property type="match status" value="1"/>
</dbReference>
<dbReference type="STRING" id="190721.ACS15_2115"/>
<dbReference type="GO" id="GO:0016740">
    <property type="term" value="F:transferase activity"/>
    <property type="evidence" value="ECO:0007669"/>
    <property type="project" value="UniProtKB-KW"/>
</dbReference>
<dbReference type="InterPro" id="IPR001763">
    <property type="entry name" value="Rhodanese-like_dom"/>
</dbReference>
<reference evidence="4" key="2">
    <citation type="submission" date="2016-06" db="EMBL/GenBank/DDBJ databases">
        <authorList>
            <person name="Xu Y."/>
            <person name="Nagy A."/>
            <person name="Yan X."/>
            <person name="Kim S.W."/>
            <person name="Haley B."/>
            <person name="Liu N.T."/>
            <person name="Nou X."/>
        </authorList>
    </citation>
    <scope>NUCLEOTIDE SEQUENCE [LARGE SCALE GENOMIC DNA]</scope>
    <source>
        <strain evidence="4">ATCC 49129</strain>
    </source>
</reference>
<dbReference type="Proteomes" id="UP000575469">
    <property type="component" value="Unassembled WGS sequence"/>
</dbReference>
<keyword evidence="2" id="KW-0808">Transferase</keyword>
<evidence type="ECO:0000313" key="4">
    <source>
        <dbReference type="Proteomes" id="UP000078572"/>
    </source>
</evidence>
<dbReference type="CDD" id="cd01522">
    <property type="entry name" value="RHOD_1"/>
    <property type="match status" value="1"/>
</dbReference>
<dbReference type="PROSITE" id="PS50206">
    <property type="entry name" value="RHODANESE_3"/>
    <property type="match status" value="1"/>
</dbReference>
<proteinExistence type="predicted"/>
<dbReference type="AlphaFoldDB" id="A0A191ZWZ0"/>
<evidence type="ECO:0000313" key="3">
    <source>
        <dbReference type="EMBL" id="NMV38659.1"/>
    </source>
</evidence>
<dbReference type="GeneID" id="61526250"/>
<evidence type="ECO:0000313" key="5">
    <source>
        <dbReference type="Proteomes" id="UP000575469"/>
    </source>
</evidence>